<dbReference type="RefSeq" id="YP_010656444.1">
    <property type="nucleotide sequence ID" value="NC_070838.1"/>
</dbReference>
<evidence type="ECO:0000313" key="1">
    <source>
        <dbReference type="EMBL" id="QWY82803.1"/>
    </source>
</evidence>
<evidence type="ECO:0000313" key="2">
    <source>
        <dbReference type="Proteomes" id="UP000693725"/>
    </source>
</evidence>
<dbReference type="EMBL" id="MW862992">
    <property type="protein sequence ID" value="QWY82803.1"/>
    <property type="molecule type" value="Genomic_DNA"/>
</dbReference>
<gene>
    <name evidence="1" type="primary">63</name>
    <name evidence="1" type="ORF">SEA_SILENTRX_63</name>
</gene>
<organism evidence="1 2">
    <name type="scientific">Arthrobacter phage SilentRX</name>
    <dbReference type="NCBI Taxonomy" id="2836091"/>
    <lineage>
        <taxon>Viruses</taxon>
        <taxon>Duplodnaviria</taxon>
        <taxon>Heunggongvirae</taxon>
        <taxon>Uroviricota</taxon>
        <taxon>Caudoviricetes</taxon>
        <taxon>Silentrexvirus</taxon>
        <taxon>Silentrexvirus silentrx</taxon>
    </lineage>
</organism>
<dbReference type="Proteomes" id="UP000693725">
    <property type="component" value="Segment"/>
</dbReference>
<sequence>MDQKTIIFAVNRQDAQNMCDSLGLAFEDVTWVLNAQLLSGMDTEGAKVYYTLTFQDMPAYAEAHARFGDSPAT</sequence>
<name>A0A8F3E7K8_9CAUD</name>
<keyword evidence="2" id="KW-1185">Reference proteome</keyword>
<proteinExistence type="predicted"/>
<dbReference type="GeneID" id="77932321"/>
<accession>A0A8F3E7K8</accession>
<dbReference type="KEGG" id="vg:77932321"/>
<reference evidence="1" key="1">
    <citation type="submission" date="2021-04" db="EMBL/GenBank/DDBJ databases">
        <authorList>
            <person name="Edwards E.G."/>
            <person name="Siddiqui F.A."/>
            <person name="Anastasi R.E."/>
            <person name="Conroy D.J."/>
            <person name="Gerton T.J."/>
            <person name="Laizure I.E."/>
            <person name="Reynolds J.D."/>
            <person name="Ulker M."/>
            <person name="Ouellette S.K."/>
            <person name="Duggan K.O."/>
            <person name="Johnson K.C."/>
            <person name="MacLea K.S."/>
            <person name="Garlena R.A."/>
            <person name="Russell D.A."/>
            <person name="Jacobs-Sera D."/>
            <person name="Hatfull G.F."/>
        </authorList>
    </citation>
    <scope>NUCLEOTIDE SEQUENCE</scope>
</reference>
<protein>
    <submittedName>
        <fullName evidence="1">Uncharacterized protein</fullName>
    </submittedName>
</protein>